<dbReference type="GO" id="GO:0003688">
    <property type="term" value="F:DNA replication origin binding"/>
    <property type="evidence" value="ECO:0007669"/>
    <property type="project" value="TreeGrafter"/>
</dbReference>
<dbReference type="Proteomes" id="UP001461498">
    <property type="component" value="Unassembled WGS sequence"/>
</dbReference>
<dbReference type="InterPro" id="IPR056791">
    <property type="entry name" value="Znf_Mcm10_C"/>
</dbReference>
<keyword evidence="7" id="KW-0862">Zinc</keyword>
<evidence type="ECO:0000256" key="6">
    <source>
        <dbReference type="ARBA" id="ARBA00022771"/>
    </source>
</evidence>
<dbReference type="GO" id="GO:0006270">
    <property type="term" value="P:DNA replication initiation"/>
    <property type="evidence" value="ECO:0007669"/>
    <property type="project" value="InterPro"/>
</dbReference>
<name>A0AAW1DGW0_9HEMI</name>
<feature type="region of interest" description="Disordered" evidence="9">
    <location>
        <begin position="64"/>
        <end position="105"/>
    </location>
</feature>
<keyword evidence="6" id="KW-0863">Zinc-finger</keyword>
<dbReference type="InterPro" id="IPR012340">
    <property type="entry name" value="NA-bd_OB-fold"/>
</dbReference>
<dbReference type="SMART" id="SM01280">
    <property type="entry name" value="Mcm10"/>
    <property type="match status" value="1"/>
</dbReference>
<evidence type="ECO:0000313" key="11">
    <source>
        <dbReference type="EMBL" id="KAK9509408.1"/>
    </source>
</evidence>
<dbReference type="PANTHER" id="PTHR13454">
    <property type="entry name" value="PROTEIN MCM10 HOMOLOG"/>
    <property type="match status" value="1"/>
</dbReference>
<dbReference type="Pfam" id="PF09329">
    <property type="entry name" value="zf-primase"/>
    <property type="match status" value="1"/>
</dbReference>
<dbReference type="InterPro" id="IPR015411">
    <property type="entry name" value="Rep_factor_Mcm10_C"/>
</dbReference>
<keyword evidence="8" id="KW-0539">Nucleus</keyword>
<feature type="compositionally biased region" description="Basic and acidic residues" evidence="9">
    <location>
        <begin position="69"/>
        <end position="92"/>
    </location>
</feature>
<protein>
    <recommendedName>
        <fullName evidence="3">Protein MCM10 homolog</fullName>
    </recommendedName>
</protein>
<evidence type="ECO:0000313" key="12">
    <source>
        <dbReference type="Proteomes" id="UP001461498"/>
    </source>
</evidence>
<dbReference type="Pfam" id="PF09332">
    <property type="entry name" value="Mcm10"/>
    <property type="match status" value="1"/>
</dbReference>
<evidence type="ECO:0000256" key="5">
    <source>
        <dbReference type="ARBA" id="ARBA00022723"/>
    </source>
</evidence>
<dbReference type="Gene3D" id="2.40.50.140">
    <property type="entry name" value="Nucleic acid-binding proteins"/>
    <property type="match status" value="1"/>
</dbReference>
<dbReference type="GO" id="GO:0003697">
    <property type="term" value="F:single-stranded DNA binding"/>
    <property type="evidence" value="ECO:0007669"/>
    <property type="project" value="InterPro"/>
</dbReference>
<evidence type="ECO:0000256" key="4">
    <source>
        <dbReference type="ARBA" id="ARBA00022705"/>
    </source>
</evidence>
<dbReference type="InterPro" id="IPR040184">
    <property type="entry name" value="Mcm10"/>
</dbReference>
<feature type="region of interest" description="Disordered" evidence="9">
    <location>
        <begin position="525"/>
        <end position="584"/>
    </location>
</feature>
<keyword evidence="5" id="KW-0479">Metal-binding</keyword>
<dbReference type="InterPro" id="IPR055065">
    <property type="entry name" value="OB_MCM10"/>
</dbReference>
<evidence type="ECO:0000256" key="3">
    <source>
        <dbReference type="ARBA" id="ARBA00017770"/>
    </source>
</evidence>
<sequence>MADESALLENLMDEFDVPIDFDENNTNVSVNINNLETTSENIQSTIQLNKNTSPKLKDVGLDFSCSSDENSKKTEPRSSSVKKSDLNKEKSVVHSGDTDSSDDEQNKYFEEAKYNSFGSEIKKLMSEKSNNERRNNQLGWNKVSQKNQLCLPETPVVPQSKNDAYMDPIFGIRVVNPLISSQRIQERMQGRSAIAFTKVKAHVAHGDLKTDWVIAGVIVHKSSPKVSQKGSNYIIWTLSDLKLGLKKVSLFLFGRSYDNLWKTPVGTVVGILNPSVMNNKDDKIEAVLSILHSDQVMIWGKSKDLGWCKTKKKNGEICGTFVNISQCEFCVYHVQSEYRKFTGRSELQSPTCSNMNSANLRNKVLGKNEVFYGGKSFMAVPAKKTTVKDVKRLNNLGVNTTSTGSPVTVSSAMPVGLRTTEIMGKLTNKRTINDRNRLAALEKKIPADKSSGEKAKVSKIFESQPKLSDPGSDFDLNISKPVSKTKSSLQKRFNNLTQVALADSYLESCKLSKNITSKSILSNTSKTNIPLKSSNGDNQTNKISALDTSNDETNTMNPKKENQIGILPKDELKSPTNVTPKSFRTKTPLSQAKMKALAYVKQKGSIKKDTPNDVSKSRGVKRFLEKESDTESAEDDVNHNVFSETFLKLMKVESADKDLLKFDELQKEMEYYDKMEKKEQMEEKMMNTYNTECKLVRCLKCKYTWFSASDTCKANQHPLKVFTGLKRFFKCNSCSNRTVAPTFLPLLPCSKCGDSKWERAPMMKEKIVKNGLELSIRGGEEKFMNSVGTNMNINLLVPD</sequence>
<accession>A0AAW1DGW0</accession>
<dbReference type="Pfam" id="PF22379">
    <property type="entry name" value="OB_MCM10"/>
    <property type="match status" value="1"/>
</dbReference>
<dbReference type="EMBL" id="JAPXFL010000003">
    <property type="protein sequence ID" value="KAK9509408.1"/>
    <property type="molecule type" value="Genomic_DNA"/>
</dbReference>
<comment type="similarity">
    <text evidence="2">Belongs to the MCM10 family.</text>
</comment>
<comment type="caution">
    <text evidence="11">The sequence shown here is derived from an EMBL/GenBank/DDBJ whole genome shotgun (WGS) entry which is preliminary data.</text>
</comment>
<dbReference type="PANTHER" id="PTHR13454:SF11">
    <property type="entry name" value="PROTEIN MCM10 HOMOLOG"/>
    <property type="match status" value="1"/>
</dbReference>
<keyword evidence="4" id="KW-0235">DNA replication</keyword>
<dbReference type="InterPro" id="IPR015408">
    <property type="entry name" value="Znf_Mcm10/DnaG"/>
</dbReference>
<reference evidence="11 12" key="1">
    <citation type="submission" date="2022-12" db="EMBL/GenBank/DDBJ databases">
        <title>Chromosome-level genome assembly of true bugs.</title>
        <authorList>
            <person name="Ma L."/>
            <person name="Li H."/>
        </authorList>
    </citation>
    <scope>NUCLEOTIDE SEQUENCE [LARGE SCALE GENOMIC DNA]</scope>
    <source>
        <strain evidence="11">Lab_2022b</strain>
    </source>
</reference>
<feature type="compositionally biased region" description="Polar residues" evidence="9">
    <location>
        <begin position="574"/>
        <end position="584"/>
    </location>
</feature>
<gene>
    <name evidence="11" type="ORF">O3M35_006735</name>
</gene>
<dbReference type="AlphaFoldDB" id="A0AAW1DGW0"/>
<dbReference type="GO" id="GO:0008270">
    <property type="term" value="F:zinc ion binding"/>
    <property type="evidence" value="ECO:0007669"/>
    <property type="project" value="UniProtKB-KW"/>
</dbReference>
<feature type="compositionally biased region" description="Basic and acidic residues" evidence="9">
    <location>
        <begin position="558"/>
        <end position="573"/>
    </location>
</feature>
<evidence type="ECO:0000256" key="9">
    <source>
        <dbReference type="SAM" id="MobiDB-lite"/>
    </source>
</evidence>
<evidence type="ECO:0000256" key="1">
    <source>
        <dbReference type="ARBA" id="ARBA00004123"/>
    </source>
</evidence>
<evidence type="ECO:0000256" key="8">
    <source>
        <dbReference type="ARBA" id="ARBA00023242"/>
    </source>
</evidence>
<feature type="compositionally biased region" description="Polar residues" evidence="9">
    <location>
        <begin position="525"/>
        <end position="557"/>
    </location>
</feature>
<comment type="subcellular location">
    <subcellularLocation>
        <location evidence="1">Nucleus</location>
    </subcellularLocation>
</comment>
<keyword evidence="12" id="KW-1185">Reference proteome</keyword>
<evidence type="ECO:0000256" key="2">
    <source>
        <dbReference type="ARBA" id="ARBA00009679"/>
    </source>
</evidence>
<evidence type="ECO:0000259" key="10">
    <source>
        <dbReference type="SMART" id="SM01280"/>
    </source>
</evidence>
<feature type="region of interest" description="Disordered" evidence="9">
    <location>
        <begin position="604"/>
        <end position="635"/>
    </location>
</feature>
<dbReference type="FunFam" id="2.40.50.140:FF:000174">
    <property type="entry name" value="DNA replication licensing factor mcm10"/>
    <property type="match status" value="1"/>
</dbReference>
<evidence type="ECO:0000256" key="7">
    <source>
        <dbReference type="ARBA" id="ARBA00022833"/>
    </source>
</evidence>
<proteinExistence type="inferred from homology"/>
<dbReference type="Pfam" id="PF24863">
    <property type="entry name" value="zf-CCCH_Mcm10"/>
    <property type="match status" value="1"/>
</dbReference>
<feature type="domain" description="Replication factor Mcm10 C-terminal" evidence="10">
    <location>
        <begin position="472"/>
        <end position="786"/>
    </location>
</feature>
<organism evidence="11 12">
    <name type="scientific">Rhynocoris fuscipes</name>
    <dbReference type="NCBI Taxonomy" id="488301"/>
    <lineage>
        <taxon>Eukaryota</taxon>
        <taxon>Metazoa</taxon>
        <taxon>Ecdysozoa</taxon>
        <taxon>Arthropoda</taxon>
        <taxon>Hexapoda</taxon>
        <taxon>Insecta</taxon>
        <taxon>Pterygota</taxon>
        <taxon>Neoptera</taxon>
        <taxon>Paraneoptera</taxon>
        <taxon>Hemiptera</taxon>
        <taxon>Heteroptera</taxon>
        <taxon>Panheteroptera</taxon>
        <taxon>Cimicomorpha</taxon>
        <taxon>Reduviidae</taxon>
        <taxon>Harpactorinae</taxon>
        <taxon>Harpactorini</taxon>
        <taxon>Rhynocoris</taxon>
    </lineage>
</organism>
<dbReference type="GO" id="GO:0043596">
    <property type="term" value="C:nuclear replication fork"/>
    <property type="evidence" value="ECO:0007669"/>
    <property type="project" value="TreeGrafter"/>
</dbReference>